<comment type="caution">
    <text evidence="1">The sequence shown here is derived from an EMBL/GenBank/DDBJ whole genome shotgun (WGS) entry which is preliminary data.</text>
</comment>
<proteinExistence type="predicted"/>
<reference evidence="1 2" key="1">
    <citation type="journal article" date="2017" name="Nat. Commun.">
        <title>Genome assembly with in vitro proximity ligation data and whole-genome triplication in lettuce.</title>
        <authorList>
            <person name="Reyes-Chin-Wo S."/>
            <person name="Wang Z."/>
            <person name="Yang X."/>
            <person name="Kozik A."/>
            <person name="Arikit S."/>
            <person name="Song C."/>
            <person name="Xia L."/>
            <person name="Froenicke L."/>
            <person name="Lavelle D.O."/>
            <person name="Truco M.J."/>
            <person name="Xia R."/>
            <person name="Zhu S."/>
            <person name="Xu C."/>
            <person name="Xu H."/>
            <person name="Xu X."/>
            <person name="Cox K."/>
            <person name="Korf I."/>
            <person name="Meyers B.C."/>
            <person name="Michelmore R.W."/>
        </authorList>
    </citation>
    <scope>NUCLEOTIDE SEQUENCE [LARGE SCALE GENOMIC DNA]</scope>
    <source>
        <strain evidence="2">cv. Salinas</strain>
        <tissue evidence="1">Seedlings</tissue>
    </source>
</reference>
<dbReference type="EMBL" id="NBSK02000005">
    <property type="protein sequence ID" value="KAJ0203403.1"/>
    <property type="molecule type" value="Genomic_DNA"/>
</dbReference>
<organism evidence="1 2">
    <name type="scientific">Lactuca sativa</name>
    <name type="common">Garden lettuce</name>
    <dbReference type="NCBI Taxonomy" id="4236"/>
    <lineage>
        <taxon>Eukaryota</taxon>
        <taxon>Viridiplantae</taxon>
        <taxon>Streptophyta</taxon>
        <taxon>Embryophyta</taxon>
        <taxon>Tracheophyta</taxon>
        <taxon>Spermatophyta</taxon>
        <taxon>Magnoliopsida</taxon>
        <taxon>eudicotyledons</taxon>
        <taxon>Gunneridae</taxon>
        <taxon>Pentapetalae</taxon>
        <taxon>asterids</taxon>
        <taxon>campanulids</taxon>
        <taxon>Asterales</taxon>
        <taxon>Asteraceae</taxon>
        <taxon>Cichorioideae</taxon>
        <taxon>Cichorieae</taxon>
        <taxon>Lactucinae</taxon>
        <taxon>Lactuca</taxon>
    </lineage>
</organism>
<gene>
    <name evidence="1" type="ORF">LSAT_V11C500239180</name>
</gene>
<name>A0A9R1VE40_LACSA</name>
<accession>A0A9R1VE40</accession>
<sequence>MEGDSKYPVMSSVYPLQVAVSFTSYTILRFDIYLEEHILIFAPSTINDFNLYASRLIKFHGKLGYFAISGDRLWAIWVYIHNW</sequence>
<keyword evidence="2" id="KW-1185">Reference proteome</keyword>
<protein>
    <submittedName>
        <fullName evidence="1">Uncharacterized protein</fullName>
    </submittedName>
</protein>
<evidence type="ECO:0000313" key="2">
    <source>
        <dbReference type="Proteomes" id="UP000235145"/>
    </source>
</evidence>
<dbReference type="AlphaFoldDB" id="A0A9R1VE40"/>
<evidence type="ECO:0000313" key="1">
    <source>
        <dbReference type="EMBL" id="KAJ0203403.1"/>
    </source>
</evidence>
<dbReference type="Proteomes" id="UP000235145">
    <property type="component" value="Unassembled WGS sequence"/>
</dbReference>